<sequence>MVLGLFEIIEGTDKDFYIAGEHKLYIEKFNQNGQEYFTHVFASPQDFINKIYTFIKSLF</sequence>
<name>A0ABN6I8V4_9HELI</name>
<keyword evidence="3" id="KW-1185">Reference proteome</keyword>
<reference evidence="2 3" key="1">
    <citation type="submission" date="2021-07" db="EMBL/GenBank/DDBJ databases">
        <title>Novel Helicobacter sp. Isolated from a cat.</title>
        <authorList>
            <person name="Rimbara E."/>
            <person name="Suzuki M."/>
        </authorList>
    </citation>
    <scope>NUCLEOTIDE SEQUENCE [LARGE SCALE GENOMIC DNA]</scope>
    <source>
        <strain evidence="2">NHP19-0012</strain>
        <strain evidence="3">NHP19-012</strain>
        <plasmid evidence="2 3">pNHP190012_1</plasmid>
    </source>
</reference>
<evidence type="ECO:0000313" key="2">
    <source>
        <dbReference type="EMBL" id="BCZ20010.1"/>
    </source>
</evidence>
<gene>
    <name evidence="1" type="ORF">NHP190012_05410</name>
    <name evidence="2" type="ORF">NHP190012_16520</name>
</gene>
<evidence type="ECO:0000313" key="3">
    <source>
        <dbReference type="Proteomes" id="UP000826146"/>
    </source>
</evidence>
<proteinExistence type="predicted"/>
<geneLocation type="plasmid" evidence="2 3">
    <name>pNHP190012_1</name>
</geneLocation>
<keyword evidence="2" id="KW-0614">Plasmid</keyword>
<protein>
    <submittedName>
        <fullName evidence="2">Uncharacterized protein</fullName>
    </submittedName>
</protein>
<dbReference type="Proteomes" id="UP000826146">
    <property type="component" value="Chromosome"/>
</dbReference>
<dbReference type="EMBL" id="AP024820">
    <property type="protein sequence ID" value="BCZ20010.1"/>
    <property type="molecule type" value="Genomic_DNA"/>
</dbReference>
<dbReference type="Proteomes" id="UP000826146">
    <property type="component" value="Plasmid pNHP190012_1"/>
</dbReference>
<organism evidence="2 3">
    <name type="scientific">Helicobacter gastrofelis</name>
    <dbReference type="NCBI Taxonomy" id="2849642"/>
    <lineage>
        <taxon>Bacteria</taxon>
        <taxon>Pseudomonadati</taxon>
        <taxon>Campylobacterota</taxon>
        <taxon>Epsilonproteobacteria</taxon>
        <taxon>Campylobacterales</taxon>
        <taxon>Helicobacteraceae</taxon>
        <taxon>Helicobacter</taxon>
    </lineage>
</organism>
<dbReference type="EMBL" id="AP024819">
    <property type="protein sequence ID" value="BCZ18899.1"/>
    <property type="molecule type" value="Genomic_DNA"/>
</dbReference>
<evidence type="ECO:0000313" key="1">
    <source>
        <dbReference type="EMBL" id="BCZ18899.1"/>
    </source>
</evidence>
<accession>A0ABN6I8V4</accession>